<accession>A0A8T4C6U0</accession>
<protein>
    <submittedName>
        <fullName evidence="1">Uncharacterized protein</fullName>
    </submittedName>
</protein>
<dbReference type="EMBL" id="VGJJ01000021">
    <property type="protein sequence ID" value="MBM3282282.1"/>
    <property type="molecule type" value="Genomic_DNA"/>
</dbReference>
<organism evidence="1 2">
    <name type="scientific">Candidatus Iainarchaeum sp</name>
    <dbReference type="NCBI Taxonomy" id="3101447"/>
    <lineage>
        <taxon>Archaea</taxon>
        <taxon>Candidatus Iainarchaeota</taxon>
        <taxon>Candidatus Iainarchaeia</taxon>
        <taxon>Candidatus Iainarchaeales</taxon>
        <taxon>Candidatus Iainarchaeaceae</taxon>
        <taxon>Candidatus Iainarchaeum</taxon>
    </lineage>
</organism>
<gene>
    <name evidence="1" type="ORF">FJY86_03000</name>
</gene>
<sequence>MNNPTLFVFSPALYPNTPLSGKNVFTHGNIIETKNRNGELVVRVKDEKGEWEGYAEEKKTPMLNVGTHVRAYGSINAQPDGRNMLACTWIKEISTEEKEYCERKTRHEWGALTQTNATLSTIQPHIMPAPKLVKTETIVTHAQPKENEFISAAEFKVEREYL</sequence>
<comment type="caution">
    <text evidence="1">The sequence shown here is derived from an EMBL/GenBank/DDBJ whole genome shotgun (WGS) entry which is preliminary data.</text>
</comment>
<proteinExistence type="predicted"/>
<dbReference type="Proteomes" id="UP000774699">
    <property type="component" value="Unassembled WGS sequence"/>
</dbReference>
<dbReference type="AlphaFoldDB" id="A0A8T4C6U0"/>
<reference evidence="1" key="1">
    <citation type="submission" date="2019-03" db="EMBL/GenBank/DDBJ databases">
        <title>Lake Tanganyika Metagenome-Assembled Genomes (MAGs).</title>
        <authorList>
            <person name="Tran P."/>
        </authorList>
    </citation>
    <scope>NUCLEOTIDE SEQUENCE</scope>
    <source>
        <strain evidence="1">M_DeepCast_50m_m2_156</strain>
    </source>
</reference>
<evidence type="ECO:0000313" key="1">
    <source>
        <dbReference type="EMBL" id="MBM3282282.1"/>
    </source>
</evidence>
<name>A0A8T4C6U0_9ARCH</name>
<evidence type="ECO:0000313" key="2">
    <source>
        <dbReference type="Proteomes" id="UP000774699"/>
    </source>
</evidence>